<dbReference type="Gene3D" id="1.10.260.40">
    <property type="entry name" value="lambda repressor-like DNA-binding domains"/>
    <property type="match status" value="1"/>
</dbReference>
<dbReference type="RefSeq" id="WP_265137945.1">
    <property type="nucleotide sequence ID" value="NZ_CP110418.1"/>
</dbReference>
<gene>
    <name evidence="3" type="ORF">OKW85_08905</name>
</gene>
<dbReference type="PROSITE" id="PS50943">
    <property type="entry name" value="HTH_CROC1"/>
    <property type="match status" value="1"/>
</dbReference>
<dbReference type="InterPro" id="IPR001387">
    <property type="entry name" value="Cro/C1-type_HTH"/>
</dbReference>
<dbReference type="GO" id="GO:0003677">
    <property type="term" value="F:DNA binding"/>
    <property type="evidence" value="ECO:0007669"/>
    <property type="project" value="UniProtKB-KW"/>
</dbReference>
<dbReference type="KEGG" id="vrg:OKW85_08905"/>
<dbReference type="Pfam" id="PF01381">
    <property type="entry name" value="HTH_3"/>
    <property type="match status" value="1"/>
</dbReference>
<dbReference type="SUPFAM" id="SSF47413">
    <property type="entry name" value="lambda repressor-like DNA-binding domains"/>
    <property type="match status" value="1"/>
</dbReference>
<protein>
    <submittedName>
        <fullName evidence="3">Helix-turn-helix domain-containing protein</fullName>
    </submittedName>
</protein>
<proteinExistence type="predicted"/>
<dbReference type="InterPro" id="IPR010982">
    <property type="entry name" value="Lambda_DNA-bd_dom_sf"/>
</dbReference>
<organism evidence="3 4">
    <name type="scientific">Veillonella rogosae</name>
    <dbReference type="NCBI Taxonomy" id="423477"/>
    <lineage>
        <taxon>Bacteria</taxon>
        <taxon>Bacillati</taxon>
        <taxon>Bacillota</taxon>
        <taxon>Negativicutes</taxon>
        <taxon>Veillonellales</taxon>
        <taxon>Veillonellaceae</taxon>
        <taxon>Veillonella</taxon>
    </lineage>
</organism>
<dbReference type="AlphaFoldDB" id="A0AA46X2R8"/>
<evidence type="ECO:0000259" key="2">
    <source>
        <dbReference type="PROSITE" id="PS50943"/>
    </source>
</evidence>
<keyword evidence="1" id="KW-0238">DNA-binding</keyword>
<dbReference type="PANTHER" id="PTHR46558">
    <property type="entry name" value="TRACRIPTIONAL REGULATORY PROTEIN-RELATED-RELATED"/>
    <property type="match status" value="1"/>
</dbReference>
<dbReference type="PANTHER" id="PTHR46558:SF4">
    <property type="entry name" value="DNA-BIDING PHAGE PROTEIN"/>
    <property type="match status" value="1"/>
</dbReference>
<reference evidence="3" key="1">
    <citation type="submission" date="2022-11" db="EMBL/GenBank/DDBJ databases">
        <title>Complete genome sequence of Veillonella rogosae KCOM 3468 isolated from human Subgingival dental plaque of Chronic peridontitis Lesion.</title>
        <authorList>
            <person name="Park S.-N."/>
            <person name="Lim Y.K."/>
            <person name="Kook J.-K."/>
        </authorList>
    </citation>
    <scope>NUCLEOTIDE SEQUENCE</scope>
    <source>
        <strain evidence="3">KCOM 3468</strain>
    </source>
</reference>
<dbReference type="Proteomes" id="UP001164244">
    <property type="component" value="Chromosome"/>
</dbReference>
<dbReference type="EMBL" id="CP110418">
    <property type="protein sequence ID" value="UZG50795.1"/>
    <property type="molecule type" value="Genomic_DNA"/>
</dbReference>
<feature type="domain" description="HTH cro/C1-type" evidence="2">
    <location>
        <begin position="32"/>
        <end position="88"/>
    </location>
</feature>
<evidence type="ECO:0000313" key="4">
    <source>
        <dbReference type="Proteomes" id="UP001164244"/>
    </source>
</evidence>
<evidence type="ECO:0000313" key="3">
    <source>
        <dbReference type="EMBL" id="UZG50795.1"/>
    </source>
</evidence>
<dbReference type="SMART" id="SM00530">
    <property type="entry name" value="HTH_XRE"/>
    <property type="match status" value="1"/>
</dbReference>
<name>A0AA46X2R8_9FIRM</name>
<evidence type="ECO:0000256" key="1">
    <source>
        <dbReference type="ARBA" id="ARBA00023125"/>
    </source>
</evidence>
<sequence length="131" mass="14963">MNPSTAPLTELRINAYEDPFLQHQYVCLGHKIANIRVSLNMSQHELAHHIGISRSYLSKLECGTGISGMSLEILFKIAQAFQIDVGQLVRLRIVDYKNCNAHLTSHYKRLEFLNHTKNQTVSNLHKKTHVN</sequence>
<dbReference type="CDD" id="cd00093">
    <property type="entry name" value="HTH_XRE"/>
    <property type="match status" value="1"/>
</dbReference>
<accession>A0AA46X2R8</accession>